<name>H8L654_FRAAD</name>
<evidence type="ECO:0000313" key="1">
    <source>
        <dbReference type="EMBL" id="AFC85898.1"/>
    </source>
</evidence>
<accession>H8L654</accession>
<organism evidence="1 2">
    <name type="scientific">Frateuria aurantia (strain ATCC 33424 / DSM 6220 / KCTC 2777 / LMG 1558 / NBRC 3245 / NCIMB 13370)</name>
    <name type="common">Acetobacter aurantius</name>
    <dbReference type="NCBI Taxonomy" id="767434"/>
    <lineage>
        <taxon>Bacteria</taxon>
        <taxon>Pseudomonadati</taxon>
        <taxon>Pseudomonadota</taxon>
        <taxon>Gammaproteobacteria</taxon>
        <taxon>Lysobacterales</taxon>
        <taxon>Rhodanobacteraceae</taxon>
        <taxon>Frateuria</taxon>
    </lineage>
</organism>
<protein>
    <submittedName>
        <fullName evidence="1">Uncharacterized protein</fullName>
    </submittedName>
</protein>
<gene>
    <name evidence="1" type="ordered locus">Fraau_1476</name>
</gene>
<sequence length="111" mass="12322">MVMMPIKTVSVLNGSQGNWRPAAARRRRQRSDAFVLCPRASLPCTVTMTRLSAGTLDDDNLRSALKSVRDGIADRLGIDDRDPRVSWAYAQAKCPRGKFGVRVEFESKQGI</sequence>
<evidence type="ECO:0000313" key="2">
    <source>
        <dbReference type="Proteomes" id="UP000005234"/>
    </source>
</evidence>
<dbReference type="eggNOG" id="ENOG5032IR2">
    <property type="taxonomic scope" value="Bacteria"/>
</dbReference>
<dbReference type="AlphaFoldDB" id="H8L654"/>
<reference evidence="1" key="1">
    <citation type="submission" date="2012-02" db="EMBL/GenBank/DDBJ databases">
        <title>The complete genome of Frateuria aurantia DSM 6220.</title>
        <authorList>
            <consortium name="US DOE Joint Genome Institute (JGI-PGF)"/>
            <person name="Lucas S."/>
            <person name="Copeland A."/>
            <person name="Lapidus A."/>
            <person name="Glavina del Rio T."/>
            <person name="Dalin E."/>
            <person name="Tice H."/>
            <person name="Bruce D."/>
            <person name="Goodwin L."/>
            <person name="Pitluck S."/>
            <person name="Peters L."/>
            <person name="Ovchinnikova G."/>
            <person name="Teshima H."/>
            <person name="Kyrpides N."/>
            <person name="Mavromatis K."/>
            <person name="Ivanova N."/>
            <person name="Brettin T."/>
            <person name="Detter J.C."/>
            <person name="Han C."/>
            <person name="Larimer F."/>
            <person name="Land M."/>
            <person name="Hauser L."/>
            <person name="Markowitz V."/>
            <person name="Cheng J.-F."/>
            <person name="Hugenholtz P."/>
            <person name="Woyke T."/>
            <person name="Wu D."/>
            <person name="Brambilla E."/>
            <person name="Klenk H.-P."/>
            <person name="Eisen J.A."/>
        </authorList>
    </citation>
    <scope>NUCLEOTIDE SEQUENCE</scope>
    <source>
        <strain evidence="1">DSM 6220</strain>
    </source>
</reference>
<dbReference type="KEGG" id="fau:Fraau_1476"/>
<proteinExistence type="predicted"/>
<dbReference type="STRING" id="767434.Fraau_1476"/>
<dbReference type="Proteomes" id="UP000005234">
    <property type="component" value="Chromosome"/>
</dbReference>
<keyword evidence="2" id="KW-1185">Reference proteome</keyword>
<dbReference type="EMBL" id="CP003350">
    <property type="protein sequence ID" value="AFC85898.1"/>
    <property type="molecule type" value="Genomic_DNA"/>
</dbReference>
<dbReference type="OrthoDB" id="6367660at2"/>
<dbReference type="HOGENOM" id="CLU_2154651_0_0_6"/>
<dbReference type="RefSeq" id="WP_014402903.1">
    <property type="nucleotide sequence ID" value="NC_017033.1"/>
</dbReference>